<protein>
    <submittedName>
        <fullName evidence="1">Uncharacterized protein</fullName>
    </submittedName>
</protein>
<dbReference type="Proteomes" id="UP000280417">
    <property type="component" value="Unassembled WGS sequence"/>
</dbReference>
<name>A0A662DB07_UNCAE</name>
<sequence>EDLTVTIGERLIEEAKPFIKEDTVLALDLSDISKEYSEKQEGLAPVRDASTDKIKEGWPILASKAS</sequence>
<organism evidence="1 2">
    <name type="scientific">Aerophobetes bacterium</name>
    <dbReference type="NCBI Taxonomy" id="2030807"/>
    <lineage>
        <taxon>Bacteria</taxon>
        <taxon>Candidatus Aerophobota</taxon>
    </lineage>
</organism>
<evidence type="ECO:0000313" key="1">
    <source>
        <dbReference type="EMBL" id="RLE11226.1"/>
    </source>
</evidence>
<evidence type="ECO:0000313" key="2">
    <source>
        <dbReference type="Proteomes" id="UP000280417"/>
    </source>
</evidence>
<reference evidence="1 2" key="1">
    <citation type="submission" date="2018-06" db="EMBL/GenBank/DDBJ databases">
        <title>Extensive metabolic versatility and redundancy in microbially diverse, dynamic hydrothermal sediments.</title>
        <authorList>
            <person name="Dombrowski N."/>
            <person name="Teske A."/>
            <person name="Baker B.J."/>
        </authorList>
    </citation>
    <scope>NUCLEOTIDE SEQUENCE [LARGE SCALE GENOMIC DNA]</scope>
    <source>
        <strain evidence="1">B3_G15</strain>
    </source>
</reference>
<gene>
    <name evidence="1" type="ORF">DRJ04_08420</name>
</gene>
<proteinExistence type="predicted"/>
<comment type="caution">
    <text evidence="1">The sequence shown here is derived from an EMBL/GenBank/DDBJ whole genome shotgun (WGS) entry which is preliminary data.</text>
</comment>
<feature type="non-terminal residue" evidence="1">
    <location>
        <position position="1"/>
    </location>
</feature>
<dbReference type="EMBL" id="QMQA01000272">
    <property type="protein sequence ID" value="RLE11226.1"/>
    <property type="molecule type" value="Genomic_DNA"/>
</dbReference>
<accession>A0A662DB07</accession>
<dbReference type="AlphaFoldDB" id="A0A662DB07"/>